<dbReference type="PANTHER" id="PTHR45786">
    <property type="entry name" value="DNA BINDING PROTEIN-LIKE"/>
    <property type="match status" value="1"/>
</dbReference>
<dbReference type="PANTHER" id="PTHR45786:SF74">
    <property type="entry name" value="ATP-DEPENDENT DNA HELICASE"/>
    <property type="match status" value="1"/>
</dbReference>
<feature type="region of interest" description="Disordered" evidence="1">
    <location>
        <begin position="350"/>
        <end position="476"/>
    </location>
</feature>
<feature type="compositionally biased region" description="Polar residues" evidence="1">
    <location>
        <begin position="395"/>
        <end position="406"/>
    </location>
</feature>
<comment type="caution">
    <text evidence="2">The sequence shown here is derived from an EMBL/GenBank/DDBJ whole genome shotgun (WGS) entry which is preliminary data.</text>
</comment>
<dbReference type="EMBL" id="PKPP01002252">
    <property type="protein sequence ID" value="PWA76559.1"/>
    <property type="molecule type" value="Genomic_DNA"/>
</dbReference>
<feature type="compositionally biased region" description="Polar residues" evidence="1">
    <location>
        <begin position="416"/>
        <end position="436"/>
    </location>
</feature>
<name>A0A2U1NSQ6_ARTAN</name>
<evidence type="ECO:0000313" key="2">
    <source>
        <dbReference type="EMBL" id="PWA76559.1"/>
    </source>
</evidence>
<dbReference type="Proteomes" id="UP000245207">
    <property type="component" value="Unassembled WGS sequence"/>
</dbReference>
<dbReference type="AlphaFoldDB" id="A0A2U1NSQ6"/>
<proteinExistence type="predicted"/>
<dbReference type="OrthoDB" id="1928976at2759"/>
<feature type="compositionally biased region" description="Polar residues" evidence="1">
    <location>
        <begin position="449"/>
        <end position="458"/>
    </location>
</feature>
<reference evidence="2 3" key="1">
    <citation type="journal article" date="2018" name="Mol. Plant">
        <title>The genome of Artemisia annua provides insight into the evolution of Asteraceae family and artemisinin biosynthesis.</title>
        <authorList>
            <person name="Shen Q."/>
            <person name="Zhang L."/>
            <person name="Liao Z."/>
            <person name="Wang S."/>
            <person name="Yan T."/>
            <person name="Shi P."/>
            <person name="Liu M."/>
            <person name="Fu X."/>
            <person name="Pan Q."/>
            <person name="Wang Y."/>
            <person name="Lv Z."/>
            <person name="Lu X."/>
            <person name="Zhang F."/>
            <person name="Jiang W."/>
            <person name="Ma Y."/>
            <person name="Chen M."/>
            <person name="Hao X."/>
            <person name="Li L."/>
            <person name="Tang Y."/>
            <person name="Lv G."/>
            <person name="Zhou Y."/>
            <person name="Sun X."/>
            <person name="Brodelius P.E."/>
            <person name="Rose J.K.C."/>
            <person name="Tang K."/>
        </authorList>
    </citation>
    <scope>NUCLEOTIDE SEQUENCE [LARGE SCALE GENOMIC DNA]</scope>
    <source>
        <strain evidence="3">cv. Huhao1</strain>
        <tissue evidence="2">Leaf</tissue>
    </source>
</reference>
<evidence type="ECO:0008006" key="4">
    <source>
        <dbReference type="Google" id="ProtNLM"/>
    </source>
</evidence>
<evidence type="ECO:0000256" key="1">
    <source>
        <dbReference type="SAM" id="MobiDB-lite"/>
    </source>
</evidence>
<evidence type="ECO:0000313" key="3">
    <source>
        <dbReference type="Proteomes" id="UP000245207"/>
    </source>
</evidence>
<keyword evidence="3" id="KW-1185">Reference proteome</keyword>
<sequence length="595" mass="66037">MDTRTSNNKPESCVSIGTDRGQRTGCTCILPKYRKLCVDIARNTMSRVTLFIGTLDTPMNKGNRVSPNVDDVDLRLYLVSGDACGSCNVTSHVSTGSKLQKRTKWDKLPVNYECGHTSAMLLHQPLQTMAPTTNAEEFTSDAPTFQYTITATQTPSKCTMEEAYNKSARTLDMHPLCCARPTLLMNEEKSSVNEVSNKDQASAEPYGCASSSEITTTVQLLCPENLSMIDDNFQTIIPEPVPNNKYHLPMLSDLRDINLLSKESIQPCGSSNRSKQIPSECTMEQTQGRNTQSLPMDKGKRKICDDSNKDQPFPETCGLASFSETSSSMQLLCSEDFSMIGDNRQPIMPNNLTHSGQHLNFLPNSRGTSPSSNETTMHLSSTGRRRRGRPRKRSTISIEGSPNTGNLMHDTHHLCQPSSSSNESPQVQPTPTTAANLNPAKGYPRHHQQGTMHPSSTRSQRRGNLRNRGPAPRQGPPTIYVHMGRCDQICHHCKAHFWQHELPAGDSIGAIVFEGGPDVETDFDVVIEQHDRHLKRVNKLNASYMSLQFALIFLFGEDGYHLGRVLLSSGSSDDPSKKMTMLKYYSYELQTDPTL</sequence>
<protein>
    <recommendedName>
        <fullName evidence="4">Helitron helicase-like domain-containing protein</fullName>
    </recommendedName>
</protein>
<feature type="compositionally biased region" description="Basic residues" evidence="1">
    <location>
        <begin position="383"/>
        <end position="394"/>
    </location>
</feature>
<feature type="compositionally biased region" description="Polar residues" evidence="1">
    <location>
        <begin position="266"/>
        <end position="294"/>
    </location>
</feature>
<accession>A0A2U1NSQ6</accession>
<organism evidence="2 3">
    <name type="scientific">Artemisia annua</name>
    <name type="common">Sweet wormwood</name>
    <dbReference type="NCBI Taxonomy" id="35608"/>
    <lineage>
        <taxon>Eukaryota</taxon>
        <taxon>Viridiplantae</taxon>
        <taxon>Streptophyta</taxon>
        <taxon>Embryophyta</taxon>
        <taxon>Tracheophyta</taxon>
        <taxon>Spermatophyta</taxon>
        <taxon>Magnoliopsida</taxon>
        <taxon>eudicotyledons</taxon>
        <taxon>Gunneridae</taxon>
        <taxon>Pentapetalae</taxon>
        <taxon>asterids</taxon>
        <taxon>campanulids</taxon>
        <taxon>Asterales</taxon>
        <taxon>Asteraceae</taxon>
        <taxon>Asteroideae</taxon>
        <taxon>Anthemideae</taxon>
        <taxon>Artemisiinae</taxon>
        <taxon>Artemisia</taxon>
    </lineage>
</organism>
<feature type="region of interest" description="Disordered" evidence="1">
    <location>
        <begin position="266"/>
        <end position="310"/>
    </location>
</feature>
<gene>
    <name evidence="2" type="ORF">CTI12_AA233810</name>
</gene>
<feature type="compositionally biased region" description="Polar residues" evidence="1">
    <location>
        <begin position="350"/>
        <end position="382"/>
    </location>
</feature>